<dbReference type="Gramene" id="TraesPARA_EIv1.0_0975120.2">
    <property type="protein sequence ID" value="TraesPARA_EIv1.0_0975120.2.CDS"/>
    <property type="gene ID" value="TraesPARA_EIv1.0_0975120"/>
</dbReference>
<dbReference type="Gramene" id="TraesCS3B02G288900.2">
    <property type="protein sequence ID" value="TraesCS3B02G288900.2"/>
    <property type="gene ID" value="TraesCS3B02G288900"/>
</dbReference>
<feature type="compositionally biased region" description="Basic and acidic residues" evidence="2">
    <location>
        <begin position="1001"/>
        <end position="1034"/>
    </location>
</feature>
<dbReference type="SMR" id="A0A3B6FN72"/>
<feature type="compositionally biased region" description="Basic and acidic residues" evidence="2">
    <location>
        <begin position="506"/>
        <end position="521"/>
    </location>
</feature>
<organism evidence="3">
    <name type="scientific">Triticum aestivum</name>
    <name type="common">Wheat</name>
    <dbReference type="NCBI Taxonomy" id="4565"/>
    <lineage>
        <taxon>Eukaryota</taxon>
        <taxon>Viridiplantae</taxon>
        <taxon>Streptophyta</taxon>
        <taxon>Embryophyta</taxon>
        <taxon>Tracheophyta</taxon>
        <taxon>Spermatophyta</taxon>
        <taxon>Magnoliopsida</taxon>
        <taxon>Liliopsida</taxon>
        <taxon>Poales</taxon>
        <taxon>Poaceae</taxon>
        <taxon>BOP clade</taxon>
        <taxon>Pooideae</taxon>
        <taxon>Triticodae</taxon>
        <taxon>Triticeae</taxon>
        <taxon>Triticinae</taxon>
        <taxon>Triticum</taxon>
    </lineage>
</organism>
<feature type="region of interest" description="Disordered" evidence="2">
    <location>
        <begin position="446"/>
        <end position="610"/>
    </location>
</feature>
<feature type="compositionally biased region" description="Polar residues" evidence="2">
    <location>
        <begin position="351"/>
        <end position="364"/>
    </location>
</feature>
<dbReference type="InterPro" id="IPR005061">
    <property type="entry name" value="Ist1"/>
</dbReference>
<evidence type="ECO:0000313" key="3">
    <source>
        <dbReference type="EnsemblPlants" id="TraesCS3B02G288900.2"/>
    </source>
</evidence>
<feature type="compositionally biased region" description="Polar residues" evidence="2">
    <location>
        <begin position="1044"/>
        <end position="1060"/>
    </location>
</feature>
<feature type="compositionally biased region" description="Polar residues" evidence="2">
    <location>
        <begin position="325"/>
        <end position="337"/>
    </location>
</feature>
<feature type="region of interest" description="Disordered" evidence="2">
    <location>
        <begin position="227"/>
        <end position="385"/>
    </location>
</feature>
<sequence>MHRSKGKLSGVLSKGFKPDKWSVQIVSARRFLLLPSPLVSAGCEIERLLLLLFLFFWRLSKIALKMAMARIKLLRNKKEVQVRQMRREVAQLLDGNQDQTARIRVEHVIREEKFMQAYDLIEVYCELIVARMSIIDSQKTCPIDLKEAIASVIFASMRCSDVTELADVRKNFTSKYGKEFATSALEVRPDSGVNHLVIEKLSAGAPDVQTKTKTLSSIAAEHNIKWEPKAFEEQKQNEDRMYGSTYSGGNIPTSGSSASSVPTPQPAAAPYSSVQPATSRVPAGPSYESSEAPANRNPHGTANSNASTQENRRGSDASVPPSFQHGATTYSSANIPGSNNYSNTGSSSVSRPHSQFGSTVPDSVSRTEEINRPRERKSSVSGSNWNVEFKDAASAAQAAADSAEMASIAARAAAQLASRGNFYADQDTGAYESTAYMNDNTPRKQQAGRLMKDGKSFNEQSSGINDPRMISSNARKDEERAETNRASSQNMSTPYSSQLHSYAPESHTDHDMPTEPHHAHSSEPPYFNDSSEPPYFDDSSEKESNIRRPEDHPFDLHEERLPDAGFDWHHTKDIGSRQTSFDQESRNNHYSNFSASHGGSSTSWDNQNDKAGADSSAVLFDEYDHDVQEENLLDHFSSKHTEELPTVQDHKGFSSADWSQQPRSESPVDRSTSTLFSRTETQPSYDLGANKEDILLNDTSPPTFDSDGVSSDEETSTNMHILRTHSRGSDYSENKMFNKNSGKSFPDVIEDHESRPSKQYQNPPGSDVFRKEQNSDGSPRYDYSGAQGNLGRLQSRDYDLSEEETEPHKLKGTSSGITGANENRPSPFRMPTSATSDDSDDGDLGLNYGRLTPGLRNKLRQGPQYKISGDNLVRKQSLEGAPASIEESVHFKENDPSSEQMGDTPKGSRTTKNSFGANYHSEHLDGRHTVGKPVESRSSMTRNDFYSGDTGKLSERSGSPISSPAKTSVRENSIQESGVRRESRSRTARTFFDSDESEEELERRRSVQTKLSKEQIQSRRTREVAPDAKRDGRARAGAQYAVETESTPKSPAKAFSNSSTEQRKAAPAYSRVSVQQSSPNPARIEPPAARGRWQEDEPDGSSSPENEGNAETSAETLKVSTPTAGPAHVHPKLPTDYDSFAAHFKSLRTNRR</sequence>
<dbReference type="GO" id="GO:0015031">
    <property type="term" value="P:protein transport"/>
    <property type="evidence" value="ECO:0007669"/>
    <property type="project" value="InterPro"/>
</dbReference>
<feature type="compositionally biased region" description="Polar residues" evidence="2">
    <location>
        <begin position="1100"/>
        <end position="1123"/>
    </location>
</feature>
<feature type="compositionally biased region" description="Low complexity" evidence="2">
    <location>
        <begin position="338"/>
        <end position="350"/>
    </location>
</feature>
<reference evidence="3" key="1">
    <citation type="submission" date="2018-08" db="EMBL/GenBank/DDBJ databases">
        <authorList>
            <person name="Rossello M."/>
        </authorList>
    </citation>
    <scope>NUCLEOTIDE SEQUENCE [LARGE SCALE GENOMIC DNA]</scope>
    <source>
        <strain evidence="3">cv. Chinese Spring</strain>
    </source>
</reference>
<keyword evidence="4" id="KW-1185">Reference proteome</keyword>
<feature type="compositionally biased region" description="Basic and acidic residues" evidence="2">
    <location>
        <begin position="365"/>
        <end position="378"/>
    </location>
</feature>
<dbReference type="PANTHER" id="PTHR12161:SF13">
    <property type="entry name" value="REGULATOR OF VPS4 ACTIVITY IN THE MVB PATHWAY PROTEIN"/>
    <property type="match status" value="1"/>
</dbReference>
<feature type="compositionally biased region" description="Polar residues" evidence="2">
    <location>
        <begin position="812"/>
        <end position="824"/>
    </location>
</feature>
<dbReference type="Gene3D" id="1.20.1260.60">
    <property type="entry name" value="Vacuolar protein sorting-associated protein Ist1"/>
    <property type="match status" value="1"/>
</dbReference>
<dbReference type="STRING" id="4565.A0A3B6FN72"/>
<accession>A0A3B6FN72</accession>
<feature type="compositionally biased region" description="Polar residues" evidence="2">
    <location>
        <begin position="484"/>
        <end position="500"/>
    </location>
</feature>
<feature type="compositionally biased region" description="Polar residues" evidence="2">
    <location>
        <begin position="298"/>
        <end position="309"/>
    </location>
</feature>
<evidence type="ECO:0000313" key="4">
    <source>
        <dbReference type="Proteomes" id="UP000019116"/>
    </source>
</evidence>
<feature type="compositionally biased region" description="Basic and acidic residues" evidence="2">
    <location>
        <begin position="227"/>
        <end position="241"/>
    </location>
</feature>
<feature type="compositionally biased region" description="Polar residues" evidence="2">
    <location>
        <begin position="956"/>
        <end position="976"/>
    </location>
</feature>
<dbReference type="Gramene" id="TraesCS3B03G0744100.2">
    <property type="protein sequence ID" value="TraesCS3B03G0744100.2.CDS"/>
    <property type="gene ID" value="TraesCS3B03G0744100"/>
</dbReference>
<dbReference type="PANTHER" id="PTHR12161">
    <property type="entry name" value="IST1 FAMILY MEMBER"/>
    <property type="match status" value="1"/>
</dbReference>
<feature type="compositionally biased region" description="Polar residues" evidence="2">
    <location>
        <begin position="897"/>
        <end position="916"/>
    </location>
</feature>
<feature type="compositionally biased region" description="Polar residues" evidence="2">
    <location>
        <begin position="656"/>
        <end position="684"/>
    </location>
</feature>
<feature type="compositionally biased region" description="Basic and acidic residues" evidence="2">
    <location>
        <begin position="539"/>
        <end position="575"/>
    </location>
</feature>
<feature type="region of interest" description="Disordered" evidence="2">
    <location>
        <begin position="887"/>
        <end position="1137"/>
    </location>
</feature>
<feature type="compositionally biased region" description="Polar residues" evidence="2">
    <location>
        <begin position="734"/>
        <end position="743"/>
    </location>
</feature>
<proteinExistence type="inferred from homology"/>
<feature type="compositionally biased region" description="Basic and acidic residues" evidence="2">
    <location>
        <begin position="643"/>
        <end position="652"/>
    </location>
</feature>
<dbReference type="FunFam" id="1.20.1260.60:FF:000003">
    <property type="entry name" value="IST1-like protein isoform A"/>
    <property type="match status" value="1"/>
</dbReference>
<dbReference type="InterPro" id="IPR042277">
    <property type="entry name" value="IST1-like"/>
</dbReference>
<evidence type="ECO:0000256" key="1">
    <source>
        <dbReference type="ARBA" id="ARBA00005536"/>
    </source>
</evidence>
<name>A0A3B6FN72_WHEAT</name>
<evidence type="ECO:0008006" key="5">
    <source>
        <dbReference type="Google" id="ProtNLM"/>
    </source>
</evidence>
<dbReference type="AlphaFoldDB" id="A0A3B6FN72"/>
<dbReference type="EnsemblPlants" id="TraesCS3B02G288900.2">
    <property type="protein sequence ID" value="TraesCS3B02G288900.2"/>
    <property type="gene ID" value="TraesCS3B02G288900"/>
</dbReference>
<feature type="compositionally biased region" description="Polar residues" evidence="2">
    <location>
        <begin position="576"/>
        <end position="606"/>
    </location>
</feature>
<dbReference type="OrthoDB" id="29853at2759"/>
<dbReference type="GO" id="GO:0008104">
    <property type="term" value="P:intracellular protein localization"/>
    <property type="evidence" value="ECO:0000318"/>
    <property type="project" value="GO_Central"/>
</dbReference>
<feature type="compositionally biased region" description="Polar residues" evidence="2">
    <location>
        <begin position="244"/>
        <end position="262"/>
    </location>
</feature>
<feature type="region of interest" description="Disordered" evidence="2">
    <location>
        <begin position="643"/>
        <end position="873"/>
    </location>
</feature>
<dbReference type="Proteomes" id="UP000019116">
    <property type="component" value="Chromosome 3B"/>
</dbReference>
<feature type="compositionally biased region" description="Basic and acidic residues" evidence="2">
    <location>
        <begin position="474"/>
        <end position="483"/>
    </location>
</feature>
<evidence type="ECO:0000256" key="2">
    <source>
        <dbReference type="SAM" id="MobiDB-lite"/>
    </source>
</evidence>
<dbReference type="Pfam" id="PF03398">
    <property type="entry name" value="Ist1"/>
    <property type="match status" value="1"/>
</dbReference>
<comment type="similarity">
    <text evidence="1">Belongs to the IST1 family.</text>
</comment>
<gene>
    <name evidence="3" type="primary">LOC123070459</name>
</gene>
<reference evidence="3" key="2">
    <citation type="submission" date="2018-10" db="UniProtKB">
        <authorList>
            <consortium name="EnsemblPlants"/>
        </authorList>
    </citation>
    <scope>IDENTIFICATION</scope>
</reference>
<protein>
    <recommendedName>
        <fullName evidence="5">IST1-like protein</fullName>
    </recommendedName>
</protein>